<evidence type="ECO:0000256" key="1">
    <source>
        <dbReference type="SAM" id="MobiDB-lite"/>
    </source>
</evidence>
<comment type="caution">
    <text evidence="2">The sequence shown here is derived from an EMBL/GenBank/DDBJ whole genome shotgun (WGS) entry which is preliminary data.</text>
</comment>
<keyword evidence="3" id="KW-1185">Reference proteome</keyword>
<gene>
    <name evidence="2" type="ORF">KIL84_011071</name>
</gene>
<feature type="region of interest" description="Disordered" evidence="1">
    <location>
        <begin position="1"/>
        <end position="93"/>
    </location>
</feature>
<organism evidence="2 3">
    <name type="scientific">Mauremys mutica</name>
    <name type="common">yellowpond turtle</name>
    <dbReference type="NCBI Taxonomy" id="74926"/>
    <lineage>
        <taxon>Eukaryota</taxon>
        <taxon>Metazoa</taxon>
        <taxon>Chordata</taxon>
        <taxon>Craniata</taxon>
        <taxon>Vertebrata</taxon>
        <taxon>Euteleostomi</taxon>
        <taxon>Archelosauria</taxon>
        <taxon>Testudinata</taxon>
        <taxon>Testudines</taxon>
        <taxon>Cryptodira</taxon>
        <taxon>Durocryptodira</taxon>
        <taxon>Testudinoidea</taxon>
        <taxon>Geoemydidae</taxon>
        <taxon>Geoemydinae</taxon>
        <taxon>Mauremys</taxon>
    </lineage>
</organism>
<feature type="non-terminal residue" evidence="2">
    <location>
        <position position="1"/>
    </location>
</feature>
<evidence type="ECO:0000313" key="3">
    <source>
        <dbReference type="Proteomes" id="UP000827986"/>
    </source>
</evidence>
<accession>A0A9D3X8Y4</accession>
<protein>
    <submittedName>
        <fullName evidence="2">Uncharacterized protein</fullName>
    </submittedName>
</protein>
<dbReference type="AlphaFoldDB" id="A0A9D3X8Y4"/>
<feature type="non-terminal residue" evidence="2">
    <location>
        <position position="93"/>
    </location>
</feature>
<feature type="compositionally biased region" description="Pro residues" evidence="1">
    <location>
        <begin position="8"/>
        <end position="17"/>
    </location>
</feature>
<dbReference type="EMBL" id="JAHDVG010000474">
    <property type="protein sequence ID" value="KAH1177369.1"/>
    <property type="molecule type" value="Genomic_DNA"/>
</dbReference>
<proteinExistence type="predicted"/>
<sequence length="93" mass="9778">RGFSPAPARAPPPPRVSPRPRANHGVQRGGRGRQRLAGGEGEGQEEAPGRVGHSLAHRLQHRHDRRVRAGERRGCSAIQRAGTAGRGGAGCGQ</sequence>
<feature type="compositionally biased region" description="Basic residues" evidence="1">
    <location>
        <begin position="55"/>
        <end position="66"/>
    </location>
</feature>
<feature type="compositionally biased region" description="Gly residues" evidence="1">
    <location>
        <begin position="84"/>
        <end position="93"/>
    </location>
</feature>
<reference evidence="2" key="1">
    <citation type="submission" date="2021-09" db="EMBL/GenBank/DDBJ databases">
        <title>The genome of Mauremys mutica provides insights into the evolution of semi-aquatic lifestyle.</title>
        <authorList>
            <person name="Gong S."/>
            <person name="Gao Y."/>
        </authorList>
    </citation>
    <scope>NUCLEOTIDE SEQUENCE</scope>
    <source>
        <strain evidence="2">MM-2020</strain>
        <tissue evidence="2">Muscle</tissue>
    </source>
</reference>
<evidence type="ECO:0000313" key="2">
    <source>
        <dbReference type="EMBL" id="KAH1177369.1"/>
    </source>
</evidence>
<dbReference type="Proteomes" id="UP000827986">
    <property type="component" value="Unassembled WGS sequence"/>
</dbReference>
<name>A0A9D3X8Y4_9SAUR</name>